<feature type="region of interest" description="Disordered" evidence="1">
    <location>
        <begin position="1"/>
        <end position="44"/>
    </location>
</feature>
<feature type="region of interest" description="Disordered" evidence="1">
    <location>
        <begin position="118"/>
        <end position="204"/>
    </location>
</feature>
<reference evidence="3" key="4">
    <citation type="submission" date="2025-05" db="UniProtKB">
        <authorList>
            <consortium name="EnsemblFungi"/>
        </authorList>
    </citation>
    <scope>IDENTIFICATION</scope>
    <source>
        <strain evidence="3">isolate 1-1 / race 1 (BBBD)</strain>
    </source>
</reference>
<keyword evidence="4" id="KW-1185">Reference proteome</keyword>
<evidence type="ECO:0000256" key="1">
    <source>
        <dbReference type="SAM" id="MobiDB-lite"/>
    </source>
</evidence>
<feature type="compositionally biased region" description="Polar residues" evidence="1">
    <location>
        <begin position="185"/>
        <end position="204"/>
    </location>
</feature>
<feature type="compositionally biased region" description="Basic and acidic residues" evidence="1">
    <location>
        <begin position="229"/>
        <end position="238"/>
    </location>
</feature>
<name>A0A180GKN2_PUCT1</name>
<feature type="compositionally biased region" description="Pro residues" evidence="1">
    <location>
        <begin position="389"/>
        <end position="400"/>
    </location>
</feature>
<feature type="compositionally biased region" description="Low complexity" evidence="1">
    <location>
        <begin position="1"/>
        <end position="13"/>
    </location>
</feature>
<feature type="region of interest" description="Disordered" evidence="1">
    <location>
        <begin position="219"/>
        <end position="238"/>
    </location>
</feature>
<feature type="compositionally biased region" description="Basic and acidic residues" evidence="1">
    <location>
        <begin position="430"/>
        <end position="441"/>
    </location>
</feature>
<proteinExistence type="predicted"/>
<dbReference type="VEuPathDB" id="FungiDB:PTTG_05578"/>
<reference evidence="3 4" key="3">
    <citation type="journal article" date="2017" name="G3 (Bethesda)">
        <title>Comparative analysis highlights variable genome content of wheat rusts and divergence of the mating loci.</title>
        <authorList>
            <person name="Cuomo C.A."/>
            <person name="Bakkeren G."/>
            <person name="Khalil H.B."/>
            <person name="Panwar V."/>
            <person name="Joly D."/>
            <person name="Linning R."/>
            <person name="Sakthikumar S."/>
            <person name="Song X."/>
            <person name="Adiconis X."/>
            <person name="Fan L."/>
            <person name="Goldberg J.M."/>
            <person name="Levin J.Z."/>
            <person name="Young S."/>
            <person name="Zeng Q."/>
            <person name="Anikster Y."/>
            <person name="Bruce M."/>
            <person name="Wang M."/>
            <person name="Yin C."/>
            <person name="McCallum B."/>
            <person name="Szabo L.J."/>
            <person name="Hulbert S."/>
            <person name="Chen X."/>
            <person name="Fellers J.P."/>
        </authorList>
    </citation>
    <scope>NUCLEOTIDE SEQUENCE</scope>
    <source>
        <strain evidence="3">isolate 1-1 / race 1 (BBBD)</strain>
        <strain evidence="4">Isolate 1-1 / race 1 (BBBD)</strain>
    </source>
</reference>
<accession>A0A180GKN2</accession>
<organism evidence="2">
    <name type="scientific">Puccinia triticina (isolate 1-1 / race 1 (BBBD))</name>
    <name type="common">Brown leaf rust fungus</name>
    <dbReference type="NCBI Taxonomy" id="630390"/>
    <lineage>
        <taxon>Eukaryota</taxon>
        <taxon>Fungi</taxon>
        <taxon>Dikarya</taxon>
        <taxon>Basidiomycota</taxon>
        <taxon>Pucciniomycotina</taxon>
        <taxon>Pucciniomycetes</taxon>
        <taxon>Pucciniales</taxon>
        <taxon>Pucciniaceae</taxon>
        <taxon>Puccinia</taxon>
    </lineage>
</organism>
<protein>
    <recommendedName>
        <fullName evidence="5">Chromo domain-containing protein</fullName>
    </recommendedName>
</protein>
<sequence length="494" mass="54655">MTPAASPTPSSIPSDDDTEKSFSGSELPVNQAGRCGSPVSEASGKSYDLDWIEDSKLEASTGGGRLRFYLLKFTGYEEMEWHAEDNVGASELISCYWGHIQHGREACIRAQQRLLQEEAARSDSEDSEVERAGPPKATRSPKLKPRPGADADPDLANSSSEDEVDDDDGRGILTFQLREPKLDNSKTSGNQHALASSSRFRYTPRNPQIRQLLKLAPLQSHPPQHHHPRDPTEEKRVADRRRKEFGRLWNASMAKGIDPTQAAYSYSPATNPERANRVTKHLEELEAVKRSRSRQPRLKVLFRQQGSASIIAGRDTARPDEPETMHGSKTSGPNSGTPLLSPTTRPAPLPHVAPTRDRLSDSATGPQDLRSQPSFGATPPASRSSGPTVPAPMAPNPNDPPHNARTKTPLQPPKDPLNRIQSHQPNIPERLTDAEKEERSNQSHPHLKRKYSEYLHRSHINLSATSTTSNPIMRPFGSTKKTCLRQIPKTVRFC</sequence>
<evidence type="ECO:0000313" key="3">
    <source>
        <dbReference type="EnsemblFungi" id="PTTG_05578-t43_1-p1"/>
    </source>
</evidence>
<dbReference type="EMBL" id="ADAS02000053">
    <property type="protein sequence ID" value="OAV93240.1"/>
    <property type="molecule type" value="Genomic_DNA"/>
</dbReference>
<reference evidence="2" key="2">
    <citation type="submission" date="2016-05" db="EMBL/GenBank/DDBJ databases">
        <title>Comparative analysis highlights variable genome content of wheat rusts and divergence of the mating loci.</title>
        <authorList>
            <person name="Cuomo C.A."/>
            <person name="Bakkeren G."/>
            <person name="Szabo L."/>
            <person name="Khalil H."/>
            <person name="Joly D."/>
            <person name="Goldberg J."/>
            <person name="Young S."/>
            <person name="Zeng Q."/>
            <person name="Fellers J."/>
        </authorList>
    </citation>
    <scope>NUCLEOTIDE SEQUENCE [LARGE SCALE GENOMIC DNA]</scope>
    <source>
        <strain evidence="2">1-1 BBBD Race 1</strain>
    </source>
</reference>
<evidence type="ECO:0000313" key="2">
    <source>
        <dbReference type="EMBL" id="OAV93240.1"/>
    </source>
</evidence>
<feature type="compositionally biased region" description="Basic and acidic residues" evidence="1">
    <location>
        <begin position="118"/>
        <end position="133"/>
    </location>
</feature>
<evidence type="ECO:0000313" key="4">
    <source>
        <dbReference type="Proteomes" id="UP000005240"/>
    </source>
</evidence>
<gene>
    <name evidence="2" type="ORF">PTTG_05578</name>
</gene>
<feature type="compositionally biased region" description="Polar residues" evidence="1">
    <location>
        <begin position="327"/>
        <end position="344"/>
    </location>
</feature>
<dbReference type="OrthoDB" id="2507661at2759"/>
<reference evidence="2" key="1">
    <citation type="submission" date="2009-11" db="EMBL/GenBank/DDBJ databases">
        <authorList>
            <consortium name="The Broad Institute Genome Sequencing Platform"/>
            <person name="Ward D."/>
            <person name="Feldgarden M."/>
            <person name="Earl A."/>
            <person name="Young S.K."/>
            <person name="Zeng Q."/>
            <person name="Koehrsen M."/>
            <person name="Alvarado L."/>
            <person name="Berlin A."/>
            <person name="Bochicchio J."/>
            <person name="Borenstein D."/>
            <person name="Chapman S.B."/>
            <person name="Chen Z."/>
            <person name="Engels R."/>
            <person name="Freedman E."/>
            <person name="Gellesch M."/>
            <person name="Goldberg J."/>
            <person name="Griggs A."/>
            <person name="Gujja S."/>
            <person name="Heilman E."/>
            <person name="Heiman D."/>
            <person name="Hepburn T."/>
            <person name="Howarth C."/>
            <person name="Jen D."/>
            <person name="Larson L."/>
            <person name="Lewis B."/>
            <person name="Mehta T."/>
            <person name="Park D."/>
            <person name="Pearson M."/>
            <person name="Roberts A."/>
            <person name="Saif S."/>
            <person name="Shea T."/>
            <person name="Shenoy N."/>
            <person name="Sisk P."/>
            <person name="Stolte C."/>
            <person name="Sykes S."/>
            <person name="Thomson T."/>
            <person name="Walk T."/>
            <person name="White J."/>
            <person name="Yandava C."/>
            <person name="Izard J."/>
            <person name="Baranova O.V."/>
            <person name="Blanton J.M."/>
            <person name="Tanner A.C."/>
            <person name="Dewhirst F.E."/>
            <person name="Haas B."/>
            <person name="Nusbaum C."/>
            <person name="Birren B."/>
        </authorList>
    </citation>
    <scope>NUCLEOTIDE SEQUENCE [LARGE SCALE GENOMIC DNA]</scope>
    <source>
        <strain evidence="2">1-1 BBBD Race 1</strain>
    </source>
</reference>
<dbReference type="AlphaFoldDB" id="A0A180GKN2"/>
<feature type="compositionally biased region" description="Polar residues" evidence="1">
    <location>
        <begin position="361"/>
        <end position="387"/>
    </location>
</feature>
<feature type="region of interest" description="Disordered" evidence="1">
    <location>
        <begin position="286"/>
        <end position="448"/>
    </location>
</feature>
<dbReference type="EnsemblFungi" id="PTTG_05578-t43_1">
    <property type="protein sequence ID" value="PTTG_05578-t43_1-p1"/>
    <property type="gene ID" value="PTTG_05578"/>
</dbReference>
<dbReference type="Proteomes" id="UP000005240">
    <property type="component" value="Unassembled WGS sequence"/>
</dbReference>
<feature type="compositionally biased region" description="Basic and acidic residues" evidence="1">
    <location>
        <begin position="315"/>
        <end position="326"/>
    </location>
</feature>
<evidence type="ECO:0008006" key="5">
    <source>
        <dbReference type="Google" id="ProtNLM"/>
    </source>
</evidence>